<dbReference type="AlphaFoldDB" id="A0A1B7LFP5"/>
<evidence type="ECO:0000259" key="1">
    <source>
        <dbReference type="Pfam" id="PF13470"/>
    </source>
</evidence>
<proteinExistence type="predicted"/>
<dbReference type="Proteomes" id="UP000078532">
    <property type="component" value="Unassembled WGS sequence"/>
</dbReference>
<dbReference type="InterPro" id="IPR002850">
    <property type="entry name" value="PIN_toxin-like"/>
</dbReference>
<comment type="caution">
    <text evidence="2">The sequence shown here is derived from an EMBL/GenBank/DDBJ whole genome shotgun (WGS) entry which is preliminary data.</text>
</comment>
<evidence type="ECO:0000313" key="3">
    <source>
        <dbReference type="Proteomes" id="UP000078532"/>
    </source>
</evidence>
<dbReference type="OrthoDB" id="335825at2"/>
<protein>
    <submittedName>
        <fullName evidence="2">Toxin</fullName>
    </submittedName>
</protein>
<dbReference type="InterPro" id="IPR002716">
    <property type="entry name" value="PIN_dom"/>
</dbReference>
<dbReference type="PANTHER" id="PTHR34610:SF4">
    <property type="entry name" value="SLL8027 PROTEIN"/>
    <property type="match status" value="1"/>
</dbReference>
<accession>A0A1B7LFP5</accession>
<evidence type="ECO:0000313" key="2">
    <source>
        <dbReference type="EMBL" id="OAT82939.1"/>
    </source>
</evidence>
<reference evidence="2 3" key="1">
    <citation type="submission" date="2016-04" db="EMBL/GenBank/DDBJ databases">
        <authorList>
            <person name="Evans L.H."/>
            <person name="Alamgir A."/>
            <person name="Owens N."/>
            <person name="Weber N.D."/>
            <person name="Virtaneva K."/>
            <person name="Barbian K."/>
            <person name="Babar A."/>
            <person name="Rosenke K."/>
        </authorList>
    </citation>
    <scope>NUCLEOTIDE SEQUENCE [LARGE SCALE GENOMIC DNA]</scope>
    <source>
        <strain evidence="2 3">LMa1</strain>
    </source>
</reference>
<dbReference type="Pfam" id="PF13470">
    <property type="entry name" value="PIN_3"/>
    <property type="match status" value="1"/>
</dbReference>
<sequence length="142" mass="16154">MSRKGNGLRVFVDSNILVSAMHSAASVSRQLLLLLAKEHRLLISSYSLTEVSRVLEKRFPNKLAEWDHFLGQFDFELILTPVDFTTIDMPYIRDAKDIPILASAIIARPDVLVTGDYYFHTSEIQECFTVMTPRAFLQSFGK</sequence>
<dbReference type="PANTHER" id="PTHR34610">
    <property type="entry name" value="SSL7007 PROTEIN"/>
    <property type="match status" value="1"/>
</dbReference>
<keyword evidence="3" id="KW-1185">Reference proteome</keyword>
<dbReference type="EMBL" id="LYVF01000118">
    <property type="protein sequence ID" value="OAT82939.1"/>
    <property type="molecule type" value="Genomic_DNA"/>
</dbReference>
<dbReference type="InterPro" id="IPR029060">
    <property type="entry name" value="PIN-like_dom_sf"/>
</dbReference>
<dbReference type="RefSeq" id="WP_066667524.1">
    <property type="nucleotide sequence ID" value="NZ_LYVF01000118.1"/>
</dbReference>
<dbReference type="STRING" id="1838280.A6M21_08240"/>
<feature type="domain" description="PIN" evidence="1">
    <location>
        <begin position="9"/>
        <end position="117"/>
    </location>
</feature>
<organism evidence="2 3">
    <name type="scientific">Desulfotomaculum copahuensis</name>
    <dbReference type="NCBI Taxonomy" id="1838280"/>
    <lineage>
        <taxon>Bacteria</taxon>
        <taxon>Bacillati</taxon>
        <taxon>Bacillota</taxon>
        <taxon>Clostridia</taxon>
        <taxon>Eubacteriales</taxon>
        <taxon>Desulfotomaculaceae</taxon>
        <taxon>Desulfotomaculum</taxon>
    </lineage>
</organism>
<gene>
    <name evidence="2" type="ORF">A6M21_08240</name>
</gene>
<dbReference type="CDD" id="cd09871">
    <property type="entry name" value="PIN_MtVapC28-VapC30-like"/>
    <property type="match status" value="1"/>
</dbReference>
<dbReference type="SUPFAM" id="SSF88723">
    <property type="entry name" value="PIN domain-like"/>
    <property type="match status" value="1"/>
</dbReference>
<name>A0A1B7LFP5_9FIRM</name>